<keyword evidence="6" id="KW-0862">Zinc</keyword>
<feature type="binding site" evidence="6">
    <location>
        <position position="148"/>
    </location>
    <ligand>
        <name>Zn(2+)</name>
        <dbReference type="ChEBI" id="CHEBI:29105"/>
    </ligand>
</feature>
<dbReference type="EMBL" id="JAPWDV010000001">
    <property type="protein sequence ID" value="KAJ6224871.1"/>
    <property type="molecule type" value="Genomic_DNA"/>
</dbReference>
<dbReference type="GO" id="GO:0046872">
    <property type="term" value="F:metal ion binding"/>
    <property type="evidence" value="ECO:0007669"/>
    <property type="project" value="UniProtKB-KW"/>
</dbReference>
<feature type="transmembrane region" description="Helical" evidence="7">
    <location>
        <begin position="128"/>
        <end position="150"/>
    </location>
</feature>
<dbReference type="AlphaFoldDB" id="A0A9Q0RSJ2"/>
<sequence length="334" mass="38263">MFYLVPSIGWPKRSYGSSFKSKLFRFKLAATKDHDNGGNDDEEEEAKKRGNARICSRHVLSEMPEYLRFNPWIRTGYRSWNLSTIECLQSIATVHNETINIATHGLAMLYVMLNYGDLFRDVMKLPTYLSYCHMISCLSPWIGSFIYHVFMNHRSGLIVYERLLQGDMAGIWITQTFGALTTLNASFIVYGTMVRQSITAFYLCLSLWALYKALSGRSAWQRALSFTLLVTVRIIAFIVRLSTADYHLDRNHLLHVTMQELLPILGAFLSATRIPERFCPDGWLDLAFNSHNIMHCMVVLGAVHMHFAFLVDIEIVCRVTFNNDNLSHGSSSYL</sequence>
<evidence type="ECO:0000256" key="4">
    <source>
        <dbReference type="ARBA" id="ARBA00022989"/>
    </source>
</evidence>
<evidence type="ECO:0000313" key="9">
    <source>
        <dbReference type="Proteomes" id="UP001142055"/>
    </source>
</evidence>
<accession>A0A9Q0RSJ2</accession>
<dbReference type="PANTHER" id="PTHR20855:SF138">
    <property type="entry name" value="PROGESTIN AND ADIPOQ RECEPTOR FAMILY MEMBER 4"/>
    <property type="match status" value="1"/>
</dbReference>
<feature type="binding site" evidence="6">
    <location>
        <position position="291"/>
    </location>
    <ligand>
        <name>Zn(2+)</name>
        <dbReference type="ChEBI" id="CHEBI:29105"/>
    </ligand>
</feature>
<keyword evidence="9" id="KW-1185">Reference proteome</keyword>
<evidence type="ECO:0008006" key="10">
    <source>
        <dbReference type="Google" id="ProtNLM"/>
    </source>
</evidence>
<keyword evidence="4 7" id="KW-1133">Transmembrane helix</keyword>
<evidence type="ECO:0000256" key="5">
    <source>
        <dbReference type="ARBA" id="ARBA00023136"/>
    </source>
</evidence>
<evidence type="ECO:0000313" key="8">
    <source>
        <dbReference type="EMBL" id="KAJ6224871.1"/>
    </source>
</evidence>
<comment type="similarity">
    <text evidence="2">Belongs to the ADIPOR family.</text>
</comment>
<feature type="transmembrane region" description="Helical" evidence="7">
    <location>
        <begin position="197"/>
        <end position="214"/>
    </location>
</feature>
<reference evidence="8" key="1">
    <citation type="submission" date="2022-12" db="EMBL/GenBank/DDBJ databases">
        <title>Genome assemblies of Blomia tropicalis.</title>
        <authorList>
            <person name="Cui Y."/>
        </authorList>
    </citation>
    <scope>NUCLEOTIDE SEQUENCE</scope>
    <source>
        <tissue evidence="8">Adult mites</tissue>
    </source>
</reference>
<organism evidence="8 9">
    <name type="scientific">Blomia tropicalis</name>
    <name type="common">Mite</name>
    <dbReference type="NCBI Taxonomy" id="40697"/>
    <lineage>
        <taxon>Eukaryota</taxon>
        <taxon>Metazoa</taxon>
        <taxon>Ecdysozoa</taxon>
        <taxon>Arthropoda</taxon>
        <taxon>Chelicerata</taxon>
        <taxon>Arachnida</taxon>
        <taxon>Acari</taxon>
        <taxon>Acariformes</taxon>
        <taxon>Sarcoptiformes</taxon>
        <taxon>Astigmata</taxon>
        <taxon>Glycyphagoidea</taxon>
        <taxon>Echimyopodidae</taxon>
        <taxon>Blomia</taxon>
    </lineage>
</organism>
<dbReference type="PANTHER" id="PTHR20855">
    <property type="entry name" value="ADIPOR/PROGESTIN RECEPTOR-RELATED"/>
    <property type="match status" value="1"/>
</dbReference>
<dbReference type="Proteomes" id="UP001142055">
    <property type="component" value="Chromosome 1"/>
</dbReference>
<feature type="transmembrane region" description="Helical" evidence="7">
    <location>
        <begin position="170"/>
        <end position="190"/>
    </location>
</feature>
<gene>
    <name evidence="8" type="ORF">RDWZM_003416</name>
</gene>
<comment type="subcellular location">
    <subcellularLocation>
        <location evidence="1">Membrane</location>
        <topology evidence="1">Multi-pass membrane protein</topology>
    </subcellularLocation>
</comment>
<dbReference type="GO" id="GO:0016020">
    <property type="term" value="C:membrane"/>
    <property type="evidence" value="ECO:0007669"/>
    <property type="project" value="UniProtKB-SubCell"/>
</dbReference>
<dbReference type="GO" id="GO:0038023">
    <property type="term" value="F:signaling receptor activity"/>
    <property type="evidence" value="ECO:0007669"/>
    <property type="project" value="TreeGrafter"/>
</dbReference>
<evidence type="ECO:0000256" key="6">
    <source>
        <dbReference type="PIRSR" id="PIRSR604254-1"/>
    </source>
</evidence>
<evidence type="ECO:0000256" key="7">
    <source>
        <dbReference type="SAM" id="Phobius"/>
    </source>
</evidence>
<evidence type="ECO:0000256" key="1">
    <source>
        <dbReference type="ARBA" id="ARBA00004141"/>
    </source>
</evidence>
<proteinExistence type="inferred from homology"/>
<keyword evidence="3 7" id="KW-0812">Transmembrane</keyword>
<comment type="caution">
    <text evidence="8">The sequence shown here is derived from an EMBL/GenBank/DDBJ whole genome shotgun (WGS) entry which is preliminary data.</text>
</comment>
<feature type="binding site" evidence="6">
    <location>
        <position position="295"/>
    </location>
    <ligand>
        <name>Zn(2+)</name>
        <dbReference type="ChEBI" id="CHEBI:29105"/>
    </ligand>
</feature>
<keyword evidence="5 7" id="KW-0472">Membrane</keyword>
<evidence type="ECO:0000256" key="2">
    <source>
        <dbReference type="ARBA" id="ARBA00007018"/>
    </source>
</evidence>
<dbReference type="OMA" id="FLMRMLV"/>
<keyword evidence="6" id="KW-0479">Metal-binding</keyword>
<dbReference type="InterPro" id="IPR004254">
    <property type="entry name" value="AdipoR/HlyIII-related"/>
</dbReference>
<feature type="transmembrane region" description="Helical" evidence="7">
    <location>
        <begin position="220"/>
        <end position="241"/>
    </location>
</feature>
<dbReference type="Pfam" id="PF03006">
    <property type="entry name" value="HlyIII"/>
    <property type="match status" value="1"/>
</dbReference>
<evidence type="ECO:0000256" key="3">
    <source>
        <dbReference type="ARBA" id="ARBA00022692"/>
    </source>
</evidence>
<protein>
    <recommendedName>
        <fullName evidence="10">Progestin and adipoQ receptor family member 4</fullName>
    </recommendedName>
</protein>
<name>A0A9Q0RSJ2_BLOTA</name>